<accession>A0A9X5E3B6</accession>
<dbReference type="AlphaFoldDB" id="A0A9X5E3B6"/>
<dbReference type="EMBL" id="JTJC03000001">
    <property type="protein sequence ID" value="NHC34023.1"/>
    <property type="molecule type" value="Genomic_DNA"/>
</dbReference>
<gene>
    <name evidence="1" type="ORF">QH73_0004975</name>
</gene>
<organism evidence="1 2">
    <name type="scientific">Scytonema millei VB511283</name>
    <dbReference type="NCBI Taxonomy" id="1245923"/>
    <lineage>
        <taxon>Bacteria</taxon>
        <taxon>Bacillati</taxon>
        <taxon>Cyanobacteriota</taxon>
        <taxon>Cyanophyceae</taxon>
        <taxon>Nostocales</taxon>
        <taxon>Scytonemataceae</taxon>
        <taxon>Scytonema</taxon>
    </lineage>
</organism>
<sequence>MIETTIKNFLNLPGVVGLGIILIQEQPKSYLCLKEQTVQWQVKEFLNHNFIRNIIKNPDAFDVFEFPIHTNYVYTYKVSSQVTLLVLTSMGLAAIKTIANLQLKTVLKKDVEQTITIFQQLAKEFPLVRAIAQPISQTVSQVCDGTQSVSIKQKEKIIVLELLNALNHLSKFTSTYMGRKSTIKYWDSTRPKQIECLAYFQMNENAEFIFTGNDAEIINQMQHYWIRKWTSTFLRKTALILPNLPDMVSQKCLSDREKFLVFPLQADNTESQTPITV</sequence>
<dbReference type="RefSeq" id="WP_039715469.1">
    <property type="nucleotide sequence ID" value="NZ_JTJC03000001.1"/>
</dbReference>
<comment type="caution">
    <text evidence="1">The sequence shown here is derived from an EMBL/GenBank/DDBJ whole genome shotgun (WGS) entry which is preliminary data.</text>
</comment>
<reference evidence="1 2" key="1">
    <citation type="journal article" date="2015" name="Genome Announc.">
        <title>Draft Genome Sequence of the Terrestrial Cyanobacterium Scytonema millei VB511283, Isolated from Eastern India.</title>
        <authorList>
            <person name="Sen D."/>
            <person name="Chandrababunaidu M.M."/>
            <person name="Singh D."/>
            <person name="Sanghi N."/>
            <person name="Ghorai A."/>
            <person name="Mishra G.P."/>
            <person name="Madduluri M."/>
            <person name="Adhikary S.P."/>
            <person name="Tripathy S."/>
        </authorList>
    </citation>
    <scope>NUCLEOTIDE SEQUENCE [LARGE SCALE GENOMIC DNA]</scope>
    <source>
        <strain evidence="1 2">VB511283</strain>
    </source>
</reference>
<proteinExistence type="predicted"/>
<name>A0A9X5E3B6_9CYAN</name>
<dbReference type="Proteomes" id="UP000031532">
    <property type="component" value="Unassembled WGS sequence"/>
</dbReference>
<keyword evidence="2" id="KW-1185">Reference proteome</keyword>
<dbReference type="OrthoDB" id="528641at2"/>
<protein>
    <submittedName>
        <fullName evidence="1">Uncharacterized protein</fullName>
    </submittedName>
</protein>
<evidence type="ECO:0000313" key="2">
    <source>
        <dbReference type="Proteomes" id="UP000031532"/>
    </source>
</evidence>
<evidence type="ECO:0000313" key="1">
    <source>
        <dbReference type="EMBL" id="NHC34023.1"/>
    </source>
</evidence>